<dbReference type="PANTHER" id="PTHR46953">
    <property type="entry name" value="G-PROTEIN COUPLED RECEPTOR MTH-LIKE 1-RELATED"/>
    <property type="match status" value="1"/>
</dbReference>
<dbReference type="InterPro" id="IPR000832">
    <property type="entry name" value="GPCR_2_secretin-like"/>
</dbReference>
<name>A0AAN9VZY1_9ORTH</name>
<dbReference type="PANTHER" id="PTHR46953:SF1">
    <property type="entry name" value="G-PROTEIN COUPLED RECEPTOR MTH-LIKE 1-RELATED"/>
    <property type="match status" value="1"/>
</dbReference>
<keyword evidence="6" id="KW-0732">Signal</keyword>
<evidence type="ECO:0000256" key="1">
    <source>
        <dbReference type="ARBA" id="ARBA00004141"/>
    </source>
</evidence>
<protein>
    <recommendedName>
        <fullName evidence="7">G-protein coupled receptors family 2 profile 2 domain-containing protein</fullName>
    </recommendedName>
</protein>
<reference evidence="8 9" key="1">
    <citation type="submission" date="2024-03" db="EMBL/GenBank/DDBJ databases">
        <title>The genome assembly and annotation of the cricket Gryllus longicercus Weissman &amp; Gray.</title>
        <authorList>
            <person name="Szrajer S."/>
            <person name="Gray D."/>
            <person name="Ylla G."/>
        </authorList>
    </citation>
    <scope>NUCLEOTIDE SEQUENCE [LARGE SCALE GENOMIC DNA]</scope>
    <source>
        <strain evidence="8">DAG 2021-001</strain>
        <tissue evidence="8">Whole body minus gut</tissue>
    </source>
</reference>
<evidence type="ECO:0000256" key="6">
    <source>
        <dbReference type="SAM" id="SignalP"/>
    </source>
</evidence>
<dbReference type="InterPro" id="IPR052808">
    <property type="entry name" value="GPCR_Mth-like"/>
</dbReference>
<keyword evidence="3 5" id="KW-1133">Transmembrane helix</keyword>
<feature type="transmembrane region" description="Helical" evidence="5">
    <location>
        <begin position="331"/>
        <end position="353"/>
    </location>
</feature>
<feature type="chain" id="PRO_5043040861" description="G-protein coupled receptors family 2 profile 2 domain-containing protein" evidence="6">
    <location>
        <begin position="20"/>
        <end position="504"/>
    </location>
</feature>
<evidence type="ECO:0000313" key="9">
    <source>
        <dbReference type="Proteomes" id="UP001378592"/>
    </source>
</evidence>
<dbReference type="Pfam" id="PF00002">
    <property type="entry name" value="7tm_2"/>
    <property type="match status" value="1"/>
</dbReference>
<organism evidence="8 9">
    <name type="scientific">Gryllus longicercus</name>
    <dbReference type="NCBI Taxonomy" id="2509291"/>
    <lineage>
        <taxon>Eukaryota</taxon>
        <taxon>Metazoa</taxon>
        <taxon>Ecdysozoa</taxon>
        <taxon>Arthropoda</taxon>
        <taxon>Hexapoda</taxon>
        <taxon>Insecta</taxon>
        <taxon>Pterygota</taxon>
        <taxon>Neoptera</taxon>
        <taxon>Polyneoptera</taxon>
        <taxon>Orthoptera</taxon>
        <taxon>Ensifera</taxon>
        <taxon>Gryllidea</taxon>
        <taxon>Grylloidea</taxon>
        <taxon>Gryllidae</taxon>
        <taxon>Gryllinae</taxon>
        <taxon>Gryllus</taxon>
    </lineage>
</organism>
<dbReference type="AlphaFoldDB" id="A0AAN9VZY1"/>
<evidence type="ECO:0000256" key="4">
    <source>
        <dbReference type="ARBA" id="ARBA00023136"/>
    </source>
</evidence>
<dbReference type="GO" id="GO:0004930">
    <property type="term" value="F:G protein-coupled receptor activity"/>
    <property type="evidence" value="ECO:0007669"/>
    <property type="project" value="InterPro"/>
</dbReference>
<dbReference type="InterPro" id="IPR017981">
    <property type="entry name" value="GPCR_2-like_7TM"/>
</dbReference>
<dbReference type="GO" id="GO:0007166">
    <property type="term" value="P:cell surface receptor signaling pathway"/>
    <property type="evidence" value="ECO:0007669"/>
    <property type="project" value="InterPro"/>
</dbReference>
<evidence type="ECO:0000256" key="3">
    <source>
        <dbReference type="ARBA" id="ARBA00022989"/>
    </source>
</evidence>
<dbReference type="Gene3D" id="1.20.1070.10">
    <property type="entry name" value="Rhodopsin 7-helix transmembrane proteins"/>
    <property type="match status" value="1"/>
</dbReference>
<dbReference type="Proteomes" id="UP001378592">
    <property type="component" value="Unassembled WGS sequence"/>
</dbReference>
<keyword evidence="2 5" id="KW-0812">Transmembrane</keyword>
<feature type="domain" description="G-protein coupled receptors family 2 profile 2" evidence="7">
    <location>
        <begin position="328"/>
        <end position="483"/>
    </location>
</feature>
<feature type="transmembrane region" description="Helical" evidence="5">
    <location>
        <begin position="439"/>
        <end position="460"/>
    </location>
</feature>
<accession>A0AAN9VZY1</accession>
<evidence type="ECO:0000259" key="7">
    <source>
        <dbReference type="PROSITE" id="PS50261"/>
    </source>
</evidence>
<dbReference type="PROSITE" id="PS50261">
    <property type="entry name" value="G_PROTEIN_RECEP_F2_4"/>
    <property type="match status" value="1"/>
</dbReference>
<comment type="caution">
    <text evidence="8">The sequence shown here is derived from an EMBL/GenBank/DDBJ whole genome shotgun (WGS) entry which is preliminary data.</text>
</comment>
<feature type="signal peptide" evidence="6">
    <location>
        <begin position="1"/>
        <end position="19"/>
    </location>
</feature>
<feature type="transmembrane region" description="Helical" evidence="5">
    <location>
        <begin position="394"/>
        <end position="419"/>
    </location>
</feature>
<dbReference type="GO" id="GO:0016020">
    <property type="term" value="C:membrane"/>
    <property type="evidence" value="ECO:0007669"/>
    <property type="project" value="UniProtKB-SubCell"/>
</dbReference>
<proteinExistence type="predicted"/>
<evidence type="ECO:0000256" key="2">
    <source>
        <dbReference type="ARBA" id="ARBA00022692"/>
    </source>
</evidence>
<evidence type="ECO:0000313" key="8">
    <source>
        <dbReference type="EMBL" id="KAK7870937.1"/>
    </source>
</evidence>
<sequence>MSRAPAAALLLLLLRAASGVAEAPAGDEAPPAAPGPTLLRKCCGAREQLSAAMDACVAYEGAAGETRAAWEGAGAVRRRAGDGFPWWLHAATPLYDAQTGNATARPLLRAQPPDAVLRYGPAPPCPRSAYKYFTWNSFSRYRLLSNGTLLLRTDDLPSTATPNLPLPPDLYCVDRIDMAGDMHVFYTCPCNKTVCVNKCCPLKQELSVSVFRKHNSFNCVSSTERWKPKFLSSNDSNDTVNVQHVVLYPVIPSCTDDEEKVLLNSRPGDAPSALRVLANGSAVLEGFGRGRAFAAQRWCGDFSGVGGNASRAPNALACLRKSARPLEAGTVYGSLFLVGAFFLVLTLLVYALLPEMRRSAHAKALLCHVAALLAGSLALAWGQLRTIRTKGECYFIGFFIEYWMLATFFWLTAVCIEIARTFSQMLPANMRGASEQSKFLWYSLYAWGGPAVITAVAIALEFAEGLPDHIVRPDLGKTSCFLGCERSPFAAFCRSSEEHCRSRI</sequence>
<dbReference type="EMBL" id="JAZDUA010000048">
    <property type="protein sequence ID" value="KAK7870937.1"/>
    <property type="molecule type" value="Genomic_DNA"/>
</dbReference>
<keyword evidence="9" id="KW-1185">Reference proteome</keyword>
<gene>
    <name evidence="8" type="ORF">R5R35_012158</name>
</gene>
<keyword evidence="4 5" id="KW-0472">Membrane</keyword>
<feature type="transmembrane region" description="Helical" evidence="5">
    <location>
        <begin position="365"/>
        <end position="382"/>
    </location>
</feature>
<comment type="subcellular location">
    <subcellularLocation>
        <location evidence="1">Membrane</location>
        <topology evidence="1">Multi-pass membrane protein</topology>
    </subcellularLocation>
</comment>
<evidence type="ECO:0000256" key="5">
    <source>
        <dbReference type="SAM" id="Phobius"/>
    </source>
</evidence>